<dbReference type="AlphaFoldDB" id="X1D5L6"/>
<name>X1D5L6_9ZZZZ</name>
<sequence length="35" mass="4014">MNFWLTYDGIVLAGGWHYNADVHHSFSNTIIAFKS</sequence>
<comment type="caution">
    <text evidence="1">The sequence shown here is derived from an EMBL/GenBank/DDBJ whole genome shotgun (WGS) entry which is preliminary data.</text>
</comment>
<organism evidence="1">
    <name type="scientific">marine sediment metagenome</name>
    <dbReference type="NCBI Taxonomy" id="412755"/>
    <lineage>
        <taxon>unclassified sequences</taxon>
        <taxon>metagenomes</taxon>
        <taxon>ecological metagenomes</taxon>
    </lineage>
</organism>
<evidence type="ECO:0000313" key="1">
    <source>
        <dbReference type="EMBL" id="GAH16036.1"/>
    </source>
</evidence>
<proteinExistence type="predicted"/>
<feature type="non-terminal residue" evidence="1">
    <location>
        <position position="35"/>
    </location>
</feature>
<protein>
    <submittedName>
        <fullName evidence="1">Uncharacterized protein</fullName>
    </submittedName>
</protein>
<dbReference type="EMBL" id="BART01034260">
    <property type="protein sequence ID" value="GAH16036.1"/>
    <property type="molecule type" value="Genomic_DNA"/>
</dbReference>
<gene>
    <name evidence="1" type="ORF">S01H4_58614</name>
</gene>
<accession>X1D5L6</accession>
<reference evidence="1" key="1">
    <citation type="journal article" date="2014" name="Front. Microbiol.">
        <title>High frequency of phylogenetically diverse reductive dehalogenase-homologous genes in deep subseafloor sedimentary metagenomes.</title>
        <authorList>
            <person name="Kawai M."/>
            <person name="Futagami T."/>
            <person name="Toyoda A."/>
            <person name="Takaki Y."/>
            <person name="Nishi S."/>
            <person name="Hori S."/>
            <person name="Arai W."/>
            <person name="Tsubouchi T."/>
            <person name="Morono Y."/>
            <person name="Uchiyama I."/>
            <person name="Ito T."/>
            <person name="Fujiyama A."/>
            <person name="Inagaki F."/>
            <person name="Takami H."/>
        </authorList>
    </citation>
    <scope>NUCLEOTIDE SEQUENCE</scope>
    <source>
        <strain evidence="1">Expedition CK06-06</strain>
    </source>
</reference>